<dbReference type="InterPro" id="IPR028082">
    <property type="entry name" value="Peripla_BP_I"/>
</dbReference>
<dbReference type="InterPro" id="IPR043128">
    <property type="entry name" value="Rev_trsase/Diguanyl_cyclase"/>
</dbReference>
<dbReference type="GO" id="GO:0052621">
    <property type="term" value="F:diguanylate cyclase activity"/>
    <property type="evidence" value="ECO:0007669"/>
    <property type="project" value="UniProtKB-EC"/>
</dbReference>
<protein>
    <submittedName>
        <fullName evidence="3">Diguanylate cyclase</fullName>
        <ecNumber evidence="3">2.7.7.65</ecNumber>
    </submittedName>
</protein>
<dbReference type="EC" id="2.7.7.65" evidence="3"/>
<sequence>MNKIKVGILYSLSGTMAMSATPLLEATLMAIAEINAQGGILGHEIEAVIEDGASDIFVFENKARKLLEIDQVATVFGCWTSTSRKAVKPLMEEFNVLLWYPVQYEGLECSPNIFYTGSCLNQQIQPAVSWSLKNLGKRFYLLGSDYVFPRTAHKLIKSLLKQEGGTVIGEQYFALGNRKFSDIIDEIKQLKPNVIFNTLNGDSNFDFYQAYYEAGIQPSELPIMAVSISESEVHNMVQAGVGHYACWSYFQSLNTPHNQEFVNNFKALHGIERVTSDPIEASYFQVYLWKQSVETANSFETDAVRKAAYHQTFPAPGGVVKIEANHHLWKNCYIGQITKNGQFEIVWKSPSLIKPLPWLGVEELKNFPQADLVIDMLAEVSQGIQHSCLLEANSRRLELTMKQLKTEIEERQRIEITLKEVNLELKYMAITDSLTKLANRYWFNECLKSLWNQHLVNQTSLALILCDIDYFKNYNDTYGHQKGDDCLQEVAQAIKKAVRNGFDIVARYGGEEFAVILPQTALFDASQVATRINIEVQQLQIPHLTSLAEPYVTVSLGVSSQIPTLISSPELLISESDKALYKAKNNGKNQWCLHYTSEQGTGGKRETQV</sequence>
<gene>
    <name evidence="3" type="ORF">PL8927_880061</name>
</gene>
<proteinExistence type="predicted"/>
<dbReference type="InterPro" id="IPR017777">
    <property type="entry name" value="ABC_urea-bd_UrtA"/>
</dbReference>
<dbReference type="Pfam" id="PF00990">
    <property type="entry name" value="GGDEF"/>
    <property type="match status" value="1"/>
</dbReference>
<dbReference type="RefSeq" id="WP_083626884.1">
    <property type="nucleotide sequence ID" value="NZ_LR734886.1"/>
</dbReference>
<dbReference type="PROSITE" id="PS50887">
    <property type="entry name" value="GGDEF"/>
    <property type="match status" value="1"/>
</dbReference>
<feature type="domain" description="GGDEF" evidence="2">
    <location>
        <begin position="459"/>
        <end position="596"/>
    </location>
</feature>
<keyword evidence="3" id="KW-0808">Transferase</keyword>
<dbReference type="InterPro" id="IPR000160">
    <property type="entry name" value="GGDEF_dom"/>
</dbReference>
<dbReference type="InterPro" id="IPR029787">
    <property type="entry name" value="Nucleotide_cyclase"/>
</dbReference>
<dbReference type="EMBL" id="CZCU02000166">
    <property type="protein sequence ID" value="VXD25512.1"/>
    <property type="molecule type" value="Genomic_DNA"/>
</dbReference>
<evidence type="ECO:0000259" key="2">
    <source>
        <dbReference type="PROSITE" id="PS50887"/>
    </source>
</evidence>
<dbReference type="Gene3D" id="3.30.70.270">
    <property type="match status" value="1"/>
</dbReference>
<keyword evidence="1" id="KW-0175">Coiled coil</keyword>
<keyword evidence="4" id="KW-1185">Reference proteome</keyword>
<evidence type="ECO:0000313" key="3">
    <source>
        <dbReference type="EMBL" id="VXD25512.1"/>
    </source>
</evidence>
<keyword evidence="3" id="KW-0548">Nucleotidyltransferase</keyword>
<dbReference type="FunFam" id="3.30.70.270:FF:000001">
    <property type="entry name" value="Diguanylate cyclase domain protein"/>
    <property type="match status" value="1"/>
</dbReference>
<evidence type="ECO:0000256" key="1">
    <source>
        <dbReference type="SAM" id="Coils"/>
    </source>
</evidence>
<dbReference type="Proteomes" id="UP000184550">
    <property type="component" value="Unassembled WGS sequence"/>
</dbReference>
<dbReference type="Pfam" id="PF13433">
    <property type="entry name" value="Peripla_BP_5"/>
    <property type="match status" value="1"/>
</dbReference>
<name>A0A7Z9C0I6_9CYAN</name>
<organism evidence="3 4">
    <name type="scientific">Planktothrix serta PCC 8927</name>
    <dbReference type="NCBI Taxonomy" id="671068"/>
    <lineage>
        <taxon>Bacteria</taxon>
        <taxon>Bacillati</taxon>
        <taxon>Cyanobacteriota</taxon>
        <taxon>Cyanophyceae</taxon>
        <taxon>Oscillatoriophycideae</taxon>
        <taxon>Oscillatoriales</taxon>
        <taxon>Microcoleaceae</taxon>
        <taxon>Planktothrix</taxon>
    </lineage>
</organism>
<dbReference type="AlphaFoldDB" id="A0A7Z9C0I6"/>
<dbReference type="PANTHER" id="PTHR47628">
    <property type="match status" value="1"/>
</dbReference>
<dbReference type="SUPFAM" id="SSF55073">
    <property type="entry name" value="Nucleotide cyclase"/>
    <property type="match status" value="1"/>
</dbReference>
<comment type="caution">
    <text evidence="3">The sequence shown here is derived from an EMBL/GenBank/DDBJ whole genome shotgun (WGS) entry which is preliminary data.</text>
</comment>
<dbReference type="GO" id="GO:0006865">
    <property type="term" value="P:amino acid transport"/>
    <property type="evidence" value="ECO:0007669"/>
    <property type="project" value="InterPro"/>
</dbReference>
<dbReference type="InterPro" id="IPR000709">
    <property type="entry name" value="Leu_Ile_Val-bd"/>
</dbReference>
<dbReference type="SUPFAM" id="SSF53822">
    <property type="entry name" value="Periplasmic binding protein-like I"/>
    <property type="match status" value="1"/>
</dbReference>
<dbReference type="SMART" id="SM00267">
    <property type="entry name" value="GGDEF"/>
    <property type="match status" value="1"/>
</dbReference>
<dbReference type="NCBIfam" id="TIGR00254">
    <property type="entry name" value="GGDEF"/>
    <property type="match status" value="1"/>
</dbReference>
<reference evidence="3" key="1">
    <citation type="submission" date="2019-10" db="EMBL/GenBank/DDBJ databases">
        <authorList>
            <consortium name="Genoscope - CEA"/>
            <person name="William W."/>
        </authorList>
    </citation>
    <scope>NUCLEOTIDE SEQUENCE [LARGE SCALE GENOMIC DNA]</scope>
    <source>
        <strain evidence="3">BBR_PRJEB10992</strain>
    </source>
</reference>
<accession>A0A7Z9C0I6</accession>
<dbReference type="Gene3D" id="3.40.50.2300">
    <property type="match status" value="2"/>
</dbReference>
<evidence type="ECO:0000313" key="4">
    <source>
        <dbReference type="Proteomes" id="UP000184550"/>
    </source>
</evidence>
<dbReference type="PANTHER" id="PTHR47628:SF1">
    <property type="entry name" value="ALIPHATIC AMIDASE EXPRESSION-REGULATING PROTEIN"/>
    <property type="match status" value="1"/>
</dbReference>
<dbReference type="CDD" id="cd01949">
    <property type="entry name" value="GGDEF"/>
    <property type="match status" value="1"/>
</dbReference>
<feature type="coiled-coil region" evidence="1">
    <location>
        <begin position="394"/>
        <end position="424"/>
    </location>
</feature>
<dbReference type="CDD" id="cd06355">
    <property type="entry name" value="PBP1_FmdD-like"/>
    <property type="match status" value="1"/>
</dbReference>
<dbReference type="PRINTS" id="PR00337">
    <property type="entry name" value="LEUILEVALBP"/>
</dbReference>